<dbReference type="InParanoid" id="A0A0V0QAC8"/>
<gene>
    <name evidence="3" type="ORF">PPERSA_02968</name>
</gene>
<keyword evidence="1" id="KW-0175">Coiled coil</keyword>
<evidence type="ECO:0000313" key="4">
    <source>
        <dbReference type="Proteomes" id="UP000054937"/>
    </source>
</evidence>
<dbReference type="AlphaFoldDB" id="A0A0V0QAC8"/>
<sequence length="525" mass="62330">MTTLTYNYYYYSEFNHDYSGIYSRQKSEVQGQSSRKISGFTKQTTADKSNLQMNQNVLNEQNINNNINCSLKEQYQFFAQNYLHLNPTKKKENNNIKFVSNINNNDIQIMNLKQELDFFIEVFQDDLNAKNLKIKFDEIKAQKIEIYTYRSLFHILFFTLIQNYIKHGEKKLSISFQKEDYNIQDFKDQYQDNLQAKSEVDIKNNNIKDTQLNEQQDKSTNNKINSIQNLPSLNKNANNDVKIKQTKLTCLKLLFKNYINKQTIRKNQNQDDQVDCKYIGIEICKKIMYRISPYQQLKVIEQDTKFGIEFTVFLDINQAPSYDNFKNALNIIENVKQNENNDNQQFQDQNRPSLYKLSHQKSQIRNNQDNVSQVGEIMSYDTVNENDGKININSINNTAQQLFQKCDTYQNEIDEKDLNFYDQQQLINQQIELEQQLSSHFNVEMQEDNIYDYKLKIKNGDKTNNDFGNYLGLNIVEQKEQFSKKNKQEQIQILQNNKYLMYSQKEGVKQINSTRNFGKYVDFKK</sequence>
<organism evidence="3 4">
    <name type="scientific">Pseudocohnilembus persalinus</name>
    <name type="common">Ciliate</name>
    <dbReference type="NCBI Taxonomy" id="266149"/>
    <lineage>
        <taxon>Eukaryota</taxon>
        <taxon>Sar</taxon>
        <taxon>Alveolata</taxon>
        <taxon>Ciliophora</taxon>
        <taxon>Intramacronucleata</taxon>
        <taxon>Oligohymenophorea</taxon>
        <taxon>Scuticociliatia</taxon>
        <taxon>Philasterida</taxon>
        <taxon>Pseudocohnilembidae</taxon>
        <taxon>Pseudocohnilembus</taxon>
    </lineage>
</organism>
<proteinExistence type="predicted"/>
<evidence type="ECO:0000313" key="3">
    <source>
        <dbReference type="EMBL" id="KRW99136.1"/>
    </source>
</evidence>
<feature type="region of interest" description="Disordered" evidence="2">
    <location>
        <begin position="206"/>
        <end position="231"/>
    </location>
</feature>
<feature type="coiled-coil region" evidence="1">
    <location>
        <begin position="322"/>
        <end position="349"/>
    </location>
</feature>
<dbReference type="EMBL" id="LDAU01000221">
    <property type="protein sequence ID" value="KRW99136.1"/>
    <property type="molecule type" value="Genomic_DNA"/>
</dbReference>
<feature type="coiled-coil region" evidence="1">
    <location>
        <begin position="392"/>
        <end position="419"/>
    </location>
</feature>
<protein>
    <submittedName>
        <fullName evidence="3">Uncharacterized protein</fullName>
    </submittedName>
</protein>
<dbReference type="Proteomes" id="UP000054937">
    <property type="component" value="Unassembled WGS sequence"/>
</dbReference>
<evidence type="ECO:0000256" key="2">
    <source>
        <dbReference type="SAM" id="MobiDB-lite"/>
    </source>
</evidence>
<reference evidence="3 4" key="1">
    <citation type="journal article" date="2015" name="Sci. Rep.">
        <title>Genome of the facultative scuticociliatosis pathogen Pseudocohnilembus persalinus provides insight into its virulence through horizontal gene transfer.</title>
        <authorList>
            <person name="Xiong J."/>
            <person name="Wang G."/>
            <person name="Cheng J."/>
            <person name="Tian M."/>
            <person name="Pan X."/>
            <person name="Warren A."/>
            <person name="Jiang C."/>
            <person name="Yuan D."/>
            <person name="Miao W."/>
        </authorList>
    </citation>
    <scope>NUCLEOTIDE SEQUENCE [LARGE SCALE GENOMIC DNA]</scope>
    <source>
        <strain evidence="3">36N120E</strain>
    </source>
</reference>
<accession>A0A0V0QAC8</accession>
<comment type="caution">
    <text evidence="3">The sequence shown here is derived from an EMBL/GenBank/DDBJ whole genome shotgun (WGS) entry which is preliminary data.</text>
</comment>
<keyword evidence="4" id="KW-1185">Reference proteome</keyword>
<evidence type="ECO:0000256" key="1">
    <source>
        <dbReference type="SAM" id="Coils"/>
    </source>
</evidence>
<name>A0A0V0QAC8_PSEPJ</name>